<dbReference type="AlphaFoldDB" id="A0A419RWU9"/>
<dbReference type="PANTHER" id="PTHR37461">
    <property type="entry name" value="ANTI-SIGMA-K FACTOR RSKA"/>
    <property type="match status" value="1"/>
</dbReference>
<dbReference type="Pfam" id="PF10099">
    <property type="entry name" value="RskA_C"/>
    <property type="match status" value="1"/>
</dbReference>
<dbReference type="EMBL" id="RAHX01000001">
    <property type="protein sequence ID" value="RJY10247.1"/>
    <property type="molecule type" value="Genomic_DNA"/>
</dbReference>
<accession>A0A419RWU9</accession>
<dbReference type="Proteomes" id="UP000285232">
    <property type="component" value="Unassembled WGS sequence"/>
</dbReference>
<proteinExistence type="predicted"/>
<keyword evidence="3" id="KW-1185">Reference proteome</keyword>
<protein>
    <recommendedName>
        <fullName evidence="1">Anti-sigma K factor RskA C-terminal domain-containing protein</fullName>
    </recommendedName>
</protein>
<evidence type="ECO:0000313" key="2">
    <source>
        <dbReference type="EMBL" id="RJY10247.1"/>
    </source>
</evidence>
<sequence>MLAAEYVLGLLEGEALLRARGMLARDLDFAEDVARWEAHFAPLMDGWEAREPSPDVWHRIHVATSGATPAAPIANLEDLRRSRNRWRMFGGLSATAAAAFALVMVLGPGPDEALPVTPTNAPLLAANIPIGDTSLRLALTYVPGQDAISVSSAGLTADGVHDHELWLVDKQGDLHSLGVIDPGSEARLSVEPGLAADFRDGAQLVLTREPLGGKPDDADAGPVVAEGTFTAI</sequence>
<dbReference type="PANTHER" id="PTHR37461:SF1">
    <property type="entry name" value="ANTI-SIGMA-K FACTOR RSKA"/>
    <property type="match status" value="1"/>
</dbReference>
<evidence type="ECO:0000259" key="1">
    <source>
        <dbReference type="Pfam" id="PF10099"/>
    </source>
</evidence>
<dbReference type="InterPro" id="IPR051474">
    <property type="entry name" value="Anti-sigma-K/W_factor"/>
</dbReference>
<organism evidence="2 3">
    <name type="scientific">Aurantiacibacter aquimixticola</name>
    <dbReference type="NCBI Taxonomy" id="1958945"/>
    <lineage>
        <taxon>Bacteria</taxon>
        <taxon>Pseudomonadati</taxon>
        <taxon>Pseudomonadota</taxon>
        <taxon>Alphaproteobacteria</taxon>
        <taxon>Sphingomonadales</taxon>
        <taxon>Erythrobacteraceae</taxon>
        <taxon>Aurantiacibacter</taxon>
    </lineage>
</organism>
<evidence type="ECO:0000313" key="3">
    <source>
        <dbReference type="Proteomes" id="UP000285232"/>
    </source>
</evidence>
<feature type="domain" description="Anti-sigma K factor RskA C-terminal" evidence="1">
    <location>
        <begin position="95"/>
        <end position="222"/>
    </location>
</feature>
<dbReference type="GO" id="GO:0016989">
    <property type="term" value="F:sigma factor antagonist activity"/>
    <property type="evidence" value="ECO:0007669"/>
    <property type="project" value="TreeGrafter"/>
</dbReference>
<dbReference type="InterPro" id="IPR018764">
    <property type="entry name" value="RskA_C"/>
</dbReference>
<gene>
    <name evidence="2" type="ORF">D6201_06715</name>
</gene>
<name>A0A419RWU9_9SPHN</name>
<reference evidence="2 3" key="1">
    <citation type="journal article" date="2017" name="Int. J. Syst. Evol. Microbiol.">
        <title>Erythrobacter aquimixticola sp. nov., isolated from the junction between the ocean and a freshwater spring.</title>
        <authorList>
            <person name="Park S."/>
            <person name="Jung Y.T."/>
            <person name="Choi S.J."/>
            <person name="Yoon J.H."/>
        </authorList>
    </citation>
    <scope>NUCLEOTIDE SEQUENCE [LARGE SCALE GENOMIC DNA]</scope>
    <source>
        <strain evidence="2 3">JSSK-14</strain>
    </source>
</reference>
<dbReference type="GO" id="GO:0005886">
    <property type="term" value="C:plasma membrane"/>
    <property type="evidence" value="ECO:0007669"/>
    <property type="project" value="InterPro"/>
</dbReference>
<dbReference type="GO" id="GO:0006417">
    <property type="term" value="P:regulation of translation"/>
    <property type="evidence" value="ECO:0007669"/>
    <property type="project" value="TreeGrafter"/>
</dbReference>
<dbReference type="OrthoDB" id="9816387at2"/>
<comment type="caution">
    <text evidence="2">The sequence shown here is derived from an EMBL/GenBank/DDBJ whole genome shotgun (WGS) entry which is preliminary data.</text>
</comment>